<dbReference type="PROSITE" id="PS50261">
    <property type="entry name" value="G_PROTEIN_RECEP_F2_4"/>
    <property type="match status" value="1"/>
</dbReference>
<evidence type="ECO:0000259" key="13">
    <source>
        <dbReference type="PROSITE" id="PS50261"/>
    </source>
</evidence>
<keyword evidence="4 11" id="KW-0812">Transmembrane</keyword>
<evidence type="ECO:0000256" key="11">
    <source>
        <dbReference type="SAM" id="Phobius"/>
    </source>
</evidence>
<dbReference type="PANTHER" id="PTHR45620:SF42">
    <property type="entry name" value="G-PROTEIN COUPLED RECEPTOR SEB-2"/>
    <property type="match status" value="1"/>
</dbReference>
<dbReference type="WBParaSite" id="nRc.2.0.1.t43793-RA">
    <property type="protein sequence ID" value="nRc.2.0.1.t43793-RA"/>
    <property type="gene ID" value="nRc.2.0.1.g43793"/>
</dbReference>
<dbReference type="InterPro" id="IPR001879">
    <property type="entry name" value="GPCR_2_extracellular_dom"/>
</dbReference>
<dbReference type="PROSITE" id="PS50227">
    <property type="entry name" value="G_PROTEIN_RECEP_F2_3"/>
    <property type="match status" value="1"/>
</dbReference>
<evidence type="ECO:0000313" key="15">
    <source>
        <dbReference type="WBParaSite" id="nRc.2.0.1.t43793-RA"/>
    </source>
</evidence>
<evidence type="ECO:0000256" key="2">
    <source>
        <dbReference type="ARBA" id="ARBA00005314"/>
    </source>
</evidence>
<dbReference type="Pfam" id="PF02793">
    <property type="entry name" value="HRM"/>
    <property type="match status" value="1"/>
</dbReference>
<keyword evidence="5 11" id="KW-1133">Transmembrane helix</keyword>
<proteinExistence type="inferred from homology"/>
<dbReference type="PANTHER" id="PTHR45620">
    <property type="entry name" value="PDF RECEPTOR-LIKE PROTEIN-RELATED"/>
    <property type="match status" value="1"/>
</dbReference>
<dbReference type="SUPFAM" id="SSF111418">
    <property type="entry name" value="Hormone receptor domain"/>
    <property type="match status" value="1"/>
</dbReference>
<dbReference type="Gene3D" id="4.10.1240.10">
    <property type="entry name" value="GPCR, family 2, extracellular hormone receptor domain"/>
    <property type="match status" value="1"/>
</dbReference>
<feature type="transmembrane region" description="Helical" evidence="11">
    <location>
        <begin position="166"/>
        <end position="187"/>
    </location>
</feature>
<feature type="domain" description="G-protein coupled receptors family 2 profile 1" evidence="12">
    <location>
        <begin position="20"/>
        <end position="94"/>
    </location>
</feature>
<dbReference type="Gene3D" id="1.20.1070.10">
    <property type="entry name" value="Rhodopsin 7-helix transmembrane proteins"/>
    <property type="match status" value="1"/>
</dbReference>
<keyword evidence="14" id="KW-1185">Reference proteome</keyword>
<evidence type="ECO:0000313" key="14">
    <source>
        <dbReference type="Proteomes" id="UP000887565"/>
    </source>
</evidence>
<dbReference type="Pfam" id="PF00002">
    <property type="entry name" value="7tm_2"/>
    <property type="match status" value="1"/>
</dbReference>
<dbReference type="InterPro" id="IPR000832">
    <property type="entry name" value="GPCR_2_secretin-like"/>
</dbReference>
<keyword evidence="8" id="KW-0675">Receptor</keyword>
<dbReference type="OMA" id="SHYTACH"/>
<evidence type="ECO:0000256" key="10">
    <source>
        <dbReference type="ARBA" id="ARBA00023224"/>
    </source>
</evidence>
<dbReference type="AlphaFoldDB" id="A0A915L206"/>
<dbReference type="GO" id="GO:0007166">
    <property type="term" value="P:cell surface receptor signaling pathway"/>
    <property type="evidence" value="ECO:0007669"/>
    <property type="project" value="InterPro"/>
</dbReference>
<sequence length="286" mass="33414">MRGMYGFTQETQEAAREPQCPMTWDGWQCWQPAEPGTEVRGECPYYTYSMPNIMSTPDPKDYFSVKECTNKAKWWKINNSTVEWTDYRKCATSKLYERQKLEYELAHVSSPKPYTLSTIQMMQEESLKHFLGVSAFAISVLAIIPALIIFNVYRSLRVDRIRIHKHLLLSLLLTGMFYIFNNIFFIVDDAPGSSMLESNHALCRLAFLIQLRYFRTSNYMWMLCEGFYLYKLLLIDAFSSENSSLIIYYLSGWAAGTNLPRMAEMACWTMGIFKYHHCSIFTFPII</sequence>
<evidence type="ECO:0000256" key="3">
    <source>
        <dbReference type="ARBA" id="ARBA00022475"/>
    </source>
</evidence>
<evidence type="ECO:0000256" key="1">
    <source>
        <dbReference type="ARBA" id="ARBA00004651"/>
    </source>
</evidence>
<keyword evidence="6" id="KW-0297">G-protein coupled receptor</keyword>
<keyword evidence="10" id="KW-0807">Transducer</keyword>
<dbReference type="GO" id="GO:0005886">
    <property type="term" value="C:plasma membrane"/>
    <property type="evidence" value="ECO:0007669"/>
    <property type="project" value="UniProtKB-SubCell"/>
</dbReference>
<comment type="subcellular location">
    <subcellularLocation>
        <location evidence="1">Cell membrane</location>
        <topology evidence="1">Multi-pass membrane protein</topology>
    </subcellularLocation>
</comment>
<comment type="similarity">
    <text evidence="2">Belongs to the G-protein coupled receptor 2 family.</text>
</comment>
<keyword evidence="9" id="KW-0325">Glycoprotein</keyword>
<protein>
    <submittedName>
        <fullName evidence="15">Calcitonin receptor</fullName>
    </submittedName>
</protein>
<keyword evidence="7 11" id="KW-0472">Membrane</keyword>
<evidence type="ECO:0000259" key="12">
    <source>
        <dbReference type="PROSITE" id="PS50227"/>
    </source>
</evidence>
<dbReference type="GO" id="GO:0007188">
    <property type="term" value="P:adenylate cyclase-modulating G protein-coupled receptor signaling pathway"/>
    <property type="evidence" value="ECO:0007669"/>
    <property type="project" value="TreeGrafter"/>
</dbReference>
<dbReference type="InterPro" id="IPR036445">
    <property type="entry name" value="GPCR_2_extracell_dom_sf"/>
</dbReference>
<dbReference type="GO" id="GO:0008528">
    <property type="term" value="F:G protein-coupled peptide receptor activity"/>
    <property type="evidence" value="ECO:0007669"/>
    <property type="project" value="TreeGrafter"/>
</dbReference>
<dbReference type="Proteomes" id="UP000887565">
    <property type="component" value="Unplaced"/>
</dbReference>
<feature type="domain" description="G-protein coupled receptors family 2 profile 2" evidence="13">
    <location>
        <begin position="128"/>
        <end position="254"/>
    </location>
</feature>
<keyword evidence="3" id="KW-1003">Cell membrane</keyword>
<reference evidence="15" key="1">
    <citation type="submission" date="2022-11" db="UniProtKB">
        <authorList>
            <consortium name="WormBaseParasite"/>
        </authorList>
    </citation>
    <scope>IDENTIFICATION</scope>
</reference>
<feature type="transmembrane region" description="Helical" evidence="11">
    <location>
        <begin position="130"/>
        <end position="154"/>
    </location>
</feature>
<organism evidence="14 15">
    <name type="scientific">Romanomermis culicivorax</name>
    <name type="common">Nematode worm</name>
    <dbReference type="NCBI Taxonomy" id="13658"/>
    <lineage>
        <taxon>Eukaryota</taxon>
        <taxon>Metazoa</taxon>
        <taxon>Ecdysozoa</taxon>
        <taxon>Nematoda</taxon>
        <taxon>Enoplea</taxon>
        <taxon>Dorylaimia</taxon>
        <taxon>Mermithida</taxon>
        <taxon>Mermithoidea</taxon>
        <taxon>Mermithidae</taxon>
        <taxon>Romanomermis</taxon>
    </lineage>
</organism>
<dbReference type="PRINTS" id="PR00249">
    <property type="entry name" value="GPCRSECRETIN"/>
</dbReference>
<accession>A0A915L206</accession>
<dbReference type="InterPro" id="IPR017981">
    <property type="entry name" value="GPCR_2-like_7TM"/>
</dbReference>
<dbReference type="InterPro" id="IPR017983">
    <property type="entry name" value="GPCR_2_secretin-like_CS"/>
</dbReference>
<evidence type="ECO:0000256" key="5">
    <source>
        <dbReference type="ARBA" id="ARBA00022989"/>
    </source>
</evidence>
<evidence type="ECO:0000256" key="8">
    <source>
        <dbReference type="ARBA" id="ARBA00023170"/>
    </source>
</evidence>
<dbReference type="PROSITE" id="PS00649">
    <property type="entry name" value="G_PROTEIN_RECEP_F2_1"/>
    <property type="match status" value="1"/>
</dbReference>
<evidence type="ECO:0000256" key="4">
    <source>
        <dbReference type="ARBA" id="ARBA00022692"/>
    </source>
</evidence>
<evidence type="ECO:0000256" key="7">
    <source>
        <dbReference type="ARBA" id="ARBA00023136"/>
    </source>
</evidence>
<evidence type="ECO:0000256" key="6">
    <source>
        <dbReference type="ARBA" id="ARBA00023040"/>
    </source>
</evidence>
<evidence type="ECO:0000256" key="9">
    <source>
        <dbReference type="ARBA" id="ARBA00023180"/>
    </source>
</evidence>
<name>A0A915L206_ROMCU</name>
<dbReference type="InterPro" id="IPR050332">
    <property type="entry name" value="GPCR_2"/>
</dbReference>